<organism evidence="2 3">
    <name type="scientific">Goodfellowiella coeruleoviolacea</name>
    <dbReference type="NCBI Taxonomy" id="334858"/>
    <lineage>
        <taxon>Bacteria</taxon>
        <taxon>Bacillati</taxon>
        <taxon>Actinomycetota</taxon>
        <taxon>Actinomycetes</taxon>
        <taxon>Pseudonocardiales</taxon>
        <taxon>Pseudonocardiaceae</taxon>
        <taxon>Goodfellowiella</taxon>
    </lineage>
</organism>
<reference evidence="2" key="1">
    <citation type="submission" date="2022-06" db="EMBL/GenBank/DDBJ databases">
        <title>Genomic Encyclopedia of Archaeal and Bacterial Type Strains, Phase II (KMG-II): from individual species to whole genera.</title>
        <authorList>
            <person name="Goeker M."/>
        </authorList>
    </citation>
    <scope>NUCLEOTIDE SEQUENCE</scope>
    <source>
        <strain evidence="2">DSM 43935</strain>
    </source>
</reference>
<dbReference type="EMBL" id="JAMTCK010000008">
    <property type="protein sequence ID" value="MCP2166965.1"/>
    <property type="molecule type" value="Genomic_DNA"/>
</dbReference>
<proteinExistence type="predicted"/>
<dbReference type="InterPro" id="IPR024520">
    <property type="entry name" value="DUF3558"/>
</dbReference>
<keyword evidence="3" id="KW-1185">Reference proteome</keyword>
<feature type="compositionally biased region" description="Low complexity" evidence="1">
    <location>
        <begin position="37"/>
        <end position="48"/>
    </location>
</feature>
<gene>
    <name evidence="2" type="ORF">LX83_003837</name>
</gene>
<sequence>MTACCAVGALVACGATEDLAKKTFPRTTVPAARHDPASPATSRSTAPSGEPADPAFTPDKLRLVDPCQLLDTSVLAELGTPAKADPEGFSECNNFMQDKQGKDLSISVSVGDTFTTEVAQATTKIGGLWAAESELEDSGACFVNLILQDNPGLGITIQTGYDHGDPCEPARTVAESVADRMTRGAPTRTPQPGSLITVDPCTVVGAGPISEVVGDKRDLFAYGLYHCSWDGSNGVELSLDLREAYDPKDDGVASVDLGGGHTAYQRADNNSYPSCELSWVHRPINGDGLGEVVEVQVDNIDNIQLDVCAKAQGFARALLPALPTA</sequence>
<accession>A0AAE3GGK4</accession>
<name>A0AAE3GGK4_9PSEU</name>
<evidence type="ECO:0000256" key="1">
    <source>
        <dbReference type="SAM" id="MobiDB-lite"/>
    </source>
</evidence>
<evidence type="ECO:0000313" key="3">
    <source>
        <dbReference type="Proteomes" id="UP001206128"/>
    </source>
</evidence>
<protein>
    <recommendedName>
        <fullName evidence="4">DUF3558 domain-containing protein</fullName>
    </recommendedName>
</protein>
<dbReference type="AlphaFoldDB" id="A0AAE3GGK4"/>
<comment type="caution">
    <text evidence="2">The sequence shown here is derived from an EMBL/GenBank/DDBJ whole genome shotgun (WGS) entry which is preliminary data.</text>
</comment>
<dbReference type="Proteomes" id="UP001206128">
    <property type="component" value="Unassembled WGS sequence"/>
</dbReference>
<evidence type="ECO:0000313" key="2">
    <source>
        <dbReference type="EMBL" id="MCP2166965.1"/>
    </source>
</evidence>
<feature type="region of interest" description="Disordered" evidence="1">
    <location>
        <begin position="26"/>
        <end position="58"/>
    </location>
</feature>
<dbReference type="Pfam" id="PF12079">
    <property type="entry name" value="DUF3558"/>
    <property type="match status" value="1"/>
</dbReference>
<evidence type="ECO:0008006" key="4">
    <source>
        <dbReference type="Google" id="ProtNLM"/>
    </source>
</evidence>